<keyword evidence="2" id="KW-1185">Reference proteome</keyword>
<dbReference type="AlphaFoldDB" id="A0A1C4H3G5"/>
<dbReference type="InterPro" id="IPR023214">
    <property type="entry name" value="HAD_sf"/>
</dbReference>
<dbReference type="Proteomes" id="UP000242610">
    <property type="component" value="Unassembled WGS sequence"/>
</dbReference>
<dbReference type="Pfam" id="PF00702">
    <property type="entry name" value="Hydrolase"/>
    <property type="match status" value="1"/>
</dbReference>
<gene>
    <name evidence="1" type="ORF">GA0061077_0759</name>
</gene>
<dbReference type="SUPFAM" id="SSF56784">
    <property type="entry name" value="HAD-like"/>
    <property type="match status" value="1"/>
</dbReference>
<dbReference type="Gene3D" id="3.40.50.1000">
    <property type="entry name" value="HAD superfamily/HAD-like"/>
    <property type="match status" value="1"/>
</dbReference>
<dbReference type="STRING" id="1505727.GA0061077_0759"/>
<dbReference type="RefSeq" id="WP_091847522.1">
    <property type="nucleotide sequence ID" value="NZ_FMBL01000001.1"/>
</dbReference>
<accession>A0A1C4H3G5</accession>
<dbReference type="PANTHER" id="PTHR43611:SF3">
    <property type="entry name" value="FLAVIN MONONUCLEOTIDE HYDROLASE 1, CHLOROPLATIC"/>
    <property type="match status" value="1"/>
</dbReference>
<name>A0A1C4H3G5_9BIFI</name>
<dbReference type="EMBL" id="FMBL01000001">
    <property type="protein sequence ID" value="SCC79499.1"/>
    <property type="molecule type" value="Genomic_DNA"/>
</dbReference>
<protein>
    <submittedName>
        <fullName evidence="1">2-haloacid dehalogenase</fullName>
    </submittedName>
</protein>
<dbReference type="OrthoDB" id="9797415at2"/>
<evidence type="ECO:0000313" key="1">
    <source>
        <dbReference type="EMBL" id="SCC79499.1"/>
    </source>
</evidence>
<dbReference type="InterPro" id="IPR036412">
    <property type="entry name" value="HAD-like_sf"/>
</dbReference>
<reference evidence="2" key="1">
    <citation type="submission" date="2016-08" db="EMBL/GenBank/DDBJ databases">
        <authorList>
            <person name="Varghese N."/>
            <person name="Submissions Spin"/>
        </authorList>
    </citation>
    <scope>NUCLEOTIDE SEQUENCE [LARGE SCALE GENOMIC DNA]</scope>
    <source>
        <strain evidence="2">R-52791</strain>
    </source>
</reference>
<evidence type="ECO:0000313" key="2">
    <source>
        <dbReference type="Proteomes" id="UP000242610"/>
    </source>
</evidence>
<organism evidence="1 2">
    <name type="scientific">Bifidobacterium commune</name>
    <dbReference type="NCBI Taxonomy" id="1505727"/>
    <lineage>
        <taxon>Bacteria</taxon>
        <taxon>Bacillati</taxon>
        <taxon>Actinomycetota</taxon>
        <taxon>Actinomycetes</taxon>
        <taxon>Bifidobacteriales</taxon>
        <taxon>Bifidobacteriaceae</taxon>
        <taxon>Bifidobacterium</taxon>
    </lineage>
</organism>
<sequence length="201" mass="22788">MDTGVTDVVFGLDGLLVQWDGRLPIVGQYPQSIADMMLNPSDEWGMGFHLAMLESGWDEERVLASYEKHHGPAIAWVLRMYLEHEVDGFVGMMPGMSKVLRDLNSAGIRLWQLANATSKHWKLAQRRFSELRMFQDAVISADEGLRLPDPVLVRRAISRFDVDPDTTVFIYNDERIVKTLENLGLQAIMFTDADALHSKLI</sequence>
<dbReference type="PANTHER" id="PTHR43611">
    <property type="entry name" value="ALPHA-D-GLUCOSE 1-PHOSPHATE PHOSPHATASE"/>
    <property type="match status" value="1"/>
</dbReference>
<proteinExistence type="predicted"/>